<dbReference type="Gene3D" id="1.10.10.10">
    <property type="entry name" value="Winged helix-like DNA-binding domain superfamily/Winged helix DNA-binding domain"/>
    <property type="match status" value="1"/>
</dbReference>
<evidence type="ECO:0000256" key="4">
    <source>
        <dbReference type="SAM" id="Phobius"/>
    </source>
</evidence>
<dbReference type="InterPro" id="IPR009057">
    <property type="entry name" value="Homeodomain-like_sf"/>
</dbReference>
<keyword evidence="4" id="KW-0472">Membrane</keyword>
<dbReference type="GO" id="GO:0003700">
    <property type="term" value="F:DNA-binding transcription factor activity"/>
    <property type="evidence" value="ECO:0007669"/>
    <property type="project" value="InterPro"/>
</dbReference>
<protein>
    <submittedName>
        <fullName evidence="8">MurR/RpiR family transcriptional regulator</fullName>
    </submittedName>
    <submittedName>
        <fullName evidence="7">Transcriptional regulator, RpiR family</fullName>
    </submittedName>
</protein>
<keyword evidence="3" id="KW-0804">Transcription</keyword>
<evidence type="ECO:0000259" key="5">
    <source>
        <dbReference type="PROSITE" id="PS51071"/>
    </source>
</evidence>
<evidence type="ECO:0000313" key="7">
    <source>
        <dbReference type="EMBL" id="AIR11134.1"/>
    </source>
</evidence>
<dbReference type="InterPro" id="IPR000281">
    <property type="entry name" value="HTH_RpiR"/>
</dbReference>
<evidence type="ECO:0000256" key="1">
    <source>
        <dbReference type="ARBA" id="ARBA00023015"/>
    </source>
</evidence>
<name>A0A089QDG9_9LACO</name>
<dbReference type="Pfam" id="PF01380">
    <property type="entry name" value="SIS"/>
    <property type="match status" value="1"/>
</dbReference>
<dbReference type="InterPro" id="IPR036388">
    <property type="entry name" value="WH-like_DNA-bd_sf"/>
</dbReference>
<dbReference type="PANTHER" id="PTHR30514:SF1">
    <property type="entry name" value="HTH-TYPE TRANSCRIPTIONAL REGULATOR HEXR-RELATED"/>
    <property type="match status" value="1"/>
</dbReference>
<feature type="domain" description="SIS" evidence="6">
    <location>
        <begin position="121"/>
        <end position="261"/>
    </location>
</feature>
<dbReference type="GO" id="GO:0003677">
    <property type="term" value="F:DNA binding"/>
    <property type="evidence" value="ECO:0007669"/>
    <property type="project" value="UniProtKB-KW"/>
</dbReference>
<feature type="transmembrane region" description="Helical" evidence="4">
    <location>
        <begin position="238"/>
        <end position="257"/>
    </location>
</feature>
<dbReference type="Proteomes" id="UP000195378">
    <property type="component" value="Chromosome"/>
</dbReference>
<dbReference type="PANTHER" id="PTHR30514">
    <property type="entry name" value="GLUCOKINASE"/>
    <property type="match status" value="1"/>
</dbReference>
<sequence length="278" mass="31407">MNKNIIDTIYEKMPHMSQTDKKISEVVLRNPQKTVDFTISELSKLAQVSDASVSRFCKNLSLSGFHQLKVELAKASQNEDNYYKELDKDDVGNSIKSILDNKIVEIKNTIEGISKTKLKEIMNILKKSRIVQFAAEGDTYIVAQDAEYKFNQIGRLAISSNMWENALAQTLNMSSQDCIVAISNSGESSRLLKQIEGAKKKGIKVIAITNHSESPLALLADYHIKTAFRQRVLQSEYYFSRVAAMSVIELLFLLLIIEDKQMLESIKNHEELIAVTKI</sequence>
<dbReference type="KEGG" id="lsj:LSJ_1482c"/>
<dbReference type="CDD" id="cd05013">
    <property type="entry name" value="SIS_RpiR"/>
    <property type="match status" value="1"/>
</dbReference>
<proteinExistence type="predicted"/>
<organism evidence="7 9">
    <name type="scientific">Ligilactobacillus salivarius</name>
    <dbReference type="NCBI Taxonomy" id="1624"/>
    <lineage>
        <taxon>Bacteria</taxon>
        <taxon>Bacillati</taxon>
        <taxon>Bacillota</taxon>
        <taxon>Bacilli</taxon>
        <taxon>Lactobacillales</taxon>
        <taxon>Lactobacillaceae</taxon>
        <taxon>Ligilactobacillus</taxon>
    </lineage>
</organism>
<evidence type="ECO:0000313" key="10">
    <source>
        <dbReference type="Proteomes" id="UP000195378"/>
    </source>
</evidence>
<dbReference type="RefSeq" id="WP_044005307.1">
    <property type="nucleotide sequence ID" value="NZ_CP007646.1"/>
</dbReference>
<evidence type="ECO:0000256" key="3">
    <source>
        <dbReference type="ARBA" id="ARBA00023163"/>
    </source>
</evidence>
<dbReference type="InterPro" id="IPR046348">
    <property type="entry name" value="SIS_dom_sf"/>
</dbReference>
<keyword evidence="1" id="KW-0805">Transcription regulation</keyword>
<dbReference type="Proteomes" id="UP000029488">
    <property type="component" value="Chromosome"/>
</dbReference>
<keyword evidence="4" id="KW-1133">Transmembrane helix</keyword>
<evidence type="ECO:0000313" key="8">
    <source>
        <dbReference type="EMBL" id="ARU18792.1"/>
    </source>
</evidence>
<evidence type="ECO:0000256" key="2">
    <source>
        <dbReference type="ARBA" id="ARBA00023125"/>
    </source>
</evidence>
<dbReference type="GO" id="GO:1901135">
    <property type="term" value="P:carbohydrate derivative metabolic process"/>
    <property type="evidence" value="ECO:0007669"/>
    <property type="project" value="InterPro"/>
</dbReference>
<dbReference type="Pfam" id="PF01418">
    <property type="entry name" value="HTH_6"/>
    <property type="match status" value="1"/>
</dbReference>
<evidence type="ECO:0000259" key="6">
    <source>
        <dbReference type="PROSITE" id="PS51464"/>
    </source>
</evidence>
<gene>
    <name evidence="8" type="ORF">B7R82_01715</name>
    <name evidence="7" type="ORF">LSJ_1482c</name>
</gene>
<dbReference type="InterPro" id="IPR001347">
    <property type="entry name" value="SIS_dom"/>
</dbReference>
<dbReference type="EMBL" id="CP007646">
    <property type="protein sequence ID" value="AIR11134.1"/>
    <property type="molecule type" value="Genomic_DNA"/>
</dbReference>
<accession>A0A089QDG9</accession>
<dbReference type="GO" id="GO:0097367">
    <property type="term" value="F:carbohydrate derivative binding"/>
    <property type="evidence" value="ECO:0007669"/>
    <property type="project" value="InterPro"/>
</dbReference>
<keyword evidence="2" id="KW-0238">DNA-binding</keyword>
<reference evidence="8 10" key="2">
    <citation type="submission" date="2017-04" db="EMBL/GenBank/DDBJ databases">
        <title>Complete genome sequence of Lactobacillus salivarius ZLS006, a probiotic strain isolated from healthy piglet.</title>
        <authorList>
            <person name="Zhang D."/>
        </authorList>
    </citation>
    <scope>NUCLEOTIDE SEQUENCE [LARGE SCALE GENOMIC DNA]</scope>
    <source>
        <strain evidence="8 10">ZLS006</strain>
    </source>
</reference>
<dbReference type="EMBL" id="CP020858">
    <property type="protein sequence ID" value="ARU18792.1"/>
    <property type="molecule type" value="Genomic_DNA"/>
</dbReference>
<reference evidence="7 9" key="1">
    <citation type="journal article" date="2014" name="BMC Genomics">
        <title>Unusual genome complexity in Lactobacillus salivarius JCM1046.</title>
        <authorList>
            <person name="Raftis E.J."/>
            <person name="Forde B.M."/>
            <person name="Claesson M.J."/>
            <person name="O'Toole P.W."/>
        </authorList>
    </citation>
    <scope>NUCLEOTIDE SEQUENCE [LARGE SCALE GENOMIC DNA]</scope>
    <source>
        <strain evidence="7 9">JCM1046</strain>
    </source>
</reference>
<feature type="domain" description="HTH rpiR-type" evidence="5">
    <location>
        <begin position="3"/>
        <end position="79"/>
    </location>
</feature>
<dbReference type="Gene3D" id="3.40.50.10490">
    <property type="entry name" value="Glucose-6-phosphate isomerase like protein, domain 1"/>
    <property type="match status" value="1"/>
</dbReference>
<dbReference type="InterPro" id="IPR035472">
    <property type="entry name" value="RpiR-like_SIS"/>
</dbReference>
<dbReference type="AlphaFoldDB" id="A0A089QDG9"/>
<dbReference type="PROSITE" id="PS51071">
    <property type="entry name" value="HTH_RPIR"/>
    <property type="match status" value="1"/>
</dbReference>
<dbReference type="SUPFAM" id="SSF46689">
    <property type="entry name" value="Homeodomain-like"/>
    <property type="match status" value="1"/>
</dbReference>
<dbReference type="PROSITE" id="PS51464">
    <property type="entry name" value="SIS"/>
    <property type="match status" value="1"/>
</dbReference>
<keyword evidence="4" id="KW-0812">Transmembrane</keyword>
<dbReference type="SUPFAM" id="SSF53697">
    <property type="entry name" value="SIS domain"/>
    <property type="match status" value="1"/>
</dbReference>
<evidence type="ECO:0000313" key="9">
    <source>
        <dbReference type="Proteomes" id="UP000029488"/>
    </source>
</evidence>
<dbReference type="InterPro" id="IPR047640">
    <property type="entry name" value="RpiR-like"/>
</dbReference>